<reference evidence="1" key="1">
    <citation type="submission" date="2020-12" db="EMBL/GenBank/DDBJ databases">
        <title>WGS assembly of Carya illinoinensis cv. Pawnee.</title>
        <authorList>
            <person name="Platts A."/>
            <person name="Shu S."/>
            <person name="Wright S."/>
            <person name="Barry K."/>
            <person name="Edger P."/>
            <person name="Pires J.C."/>
            <person name="Schmutz J."/>
        </authorList>
    </citation>
    <scope>NUCLEOTIDE SEQUENCE</scope>
    <source>
        <tissue evidence="1">Leaf</tissue>
    </source>
</reference>
<protein>
    <submittedName>
        <fullName evidence="1">Uncharacterized protein</fullName>
    </submittedName>
</protein>
<dbReference type="AlphaFoldDB" id="A0A8T1NDY8"/>
<organism evidence="1 2">
    <name type="scientific">Carya illinoinensis</name>
    <name type="common">Pecan</name>
    <dbReference type="NCBI Taxonomy" id="32201"/>
    <lineage>
        <taxon>Eukaryota</taxon>
        <taxon>Viridiplantae</taxon>
        <taxon>Streptophyta</taxon>
        <taxon>Embryophyta</taxon>
        <taxon>Tracheophyta</taxon>
        <taxon>Spermatophyta</taxon>
        <taxon>Magnoliopsida</taxon>
        <taxon>eudicotyledons</taxon>
        <taxon>Gunneridae</taxon>
        <taxon>Pentapetalae</taxon>
        <taxon>rosids</taxon>
        <taxon>fabids</taxon>
        <taxon>Fagales</taxon>
        <taxon>Juglandaceae</taxon>
        <taxon>Carya</taxon>
    </lineage>
</organism>
<name>A0A8T1NDY8_CARIL</name>
<dbReference type="Proteomes" id="UP000811609">
    <property type="component" value="Chromosome 15"/>
</dbReference>
<evidence type="ECO:0000313" key="1">
    <source>
        <dbReference type="EMBL" id="KAG6628072.1"/>
    </source>
</evidence>
<keyword evidence="2" id="KW-1185">Reference proteome</keyword>
<dbReference type="EMBL" id="CM031823">
    <property type="protein sequence ID" value="KAG6628072.1"/>
    <property type="molecule type" value="Genomic_DNA"/>
</dbReference>
<gene>
    <name evidence="1" type="ORF">CIPAW_15G175000</name>
</gene>
<proteinExistence type="predicted"/>
<accession>A0A8T1NDY8</accession>
<sequence>MEQITEALEHIPLVAIRGKMSLDVFCSKRWDIMNEDLLEVAKQFFGGSPYLLAILPLLFMRRTIPLDFTKFRAMNFHTLVYGSLSKVKFLTCEFQVLADVPKRASL</sequence>
<comment type="caution">
    <text evidence="1">The sequence shown here is derived from an EMBL/GenBank/DDBJ whole genome shotgun (WGS) entry which is preliminary data.</text>
</comment>
<evidence type="ECO:0000313" key="2">
    <source>
        <dbReference type="Proteomes" id="UP000811609"/>
    </source>
</evidence>